<dbReference type="InterPro" id="IPR038512">
    <property type="entry name" value="GpU-like_sf"/>
</dbReference>
<dbReference type="Proteomes" id="UP000199125">
    <property type="component" value="Unassembled WGS sequence"/>
</dbReference>
<dbReference type="EMBL" id="FNXG01000006">
    <property type="protein sequence ID" value="SEI10084.1"/>
    <property type="molecule type" value="Genomic_DNA"/>
</dbReference>
<protein>
    <recommendedName>
        <fullName evidence="3">Tail terminator</fullName>
    </recommendedName>
</protein>
<organism evidence="1 2">
    <name type="scientific">Paracoccus alkenifer</name>
    <dbReference type="NCBI Taxonomy" id="65735"/>
    <lineage>
        <taxon>Bacteria</taxon>
        <taxon>Pseudomonadati</taxon>
        <taxon>Pseudomonadota</taxon>
        <taxon>Alphaproteobacteria</taxon>
        <taxon>Rhodobacterales</taxon>
        <taxon>Paracoccaceae</taxon>
        <taxon>Paracoccus</taxon>
    </lineage>
</organism>
<reference evidence="2" key="1">
    <citation type="submission" date="2016-10" db="EMBL/GenBank/DDBJ databases">
        <authorList>
            <person name="Varghese N."/>
            <person name="Submissions S."/>
        </authorList>
    </citation>
    <scope>NUCLEOTIDE SEQUENCE [LARGE SCALE GENOMIC DNA]</scope>
    <source>
        <strain evidence="2">DSM 11593</strain>
    </source>
</reference>
<keyword evidence="2" id="KW-1185">Reference proteome</keyword>
<accession>A0A1H6N5X1</accession>
<evidence type="ECO:0000313" key="2">
    <source>
        <dbReference type="Proteomes" id="UP000199125"/>
    </source>
</evidence>
<sequence>MAHYRADIRRTARESLAGLPRFVGFTVPAVWPGVLDAETLPVLGVLTPQERREQPSRASVTCRTLLQVVVRRRGSSTVEDELDEDSEEIEAAVTAAFLRARQGCFLEDLTVVANTDGYSNVGTLVMSFRVTTFRNIPAGR</sequence>
<dbReference type="OrthoDB" id="7875220at2"/>
<name>A0A1H6N5X1_9RHOB</name>
<evidence type="ECO:0008006" key="3">
    <source>
        <dbReference type="Google" id="ProtNLM"/>
    </source>
</evidence>
<evidence type="ECO:0000313" key="1">
    <source>
        <dbReference type="EMBL" id="SEI10084.1"/>
    </source>
</evidence>
<proteinExistence type="predicted"/>
<dbReference type="Gene3D" id="3.30.70.1700">
    <property type="entry name" value="Phage minor tail protein U"/>
    <property type="match status" value="1"/>
</dbReference>
<dbReference type="AlphaFoldDB" id="A0A1H6N5X1"/>
<dbReference type="STRING" id="65735.SAMN04488075_2867"/>
<gene>
    <name evidence="1" type="ORF">SAMN04488075_2867</name>
</gene>
<dbReference type="RefSeq" id="WP_090848779.1">
    <property type="nucleotide sequence ID" value="NZ_FNXG01000006.1"/>
</dbReference>